<dbReference type="SMART" id="SM00642">
    <property type="entry name" value="Aamy"/>
    <property type="match status" value="1"/>
</dbReference>
<feature type="site" description="Transition state stabilizer" evidence="6">
    <location>
        <position position="892"/>
    </location>
</feature>
<evidence type="ECO:0000256" key="1">
    <source>
        <dbReference type="ARBA" id="ARBA00011738"/>
    </source>
</evidence>
<dbReference type="CDD" id="cd00551">
    <property type="entry name" value="AmyAc_family"/>
    <property type="match status" value="1"/>
</dbReference>
<keyword evidence="2 6" id="KW-0328">Glycosyltransferase</keyword>
<dbReference type="EC" id="2.4.99.16" evidence="6"/>
<dbReference type="GO" id="GO:0004553">
    <property type="term" value="F:hydrolase activity, hydrolyzing O-glycosyl compounds"/>
    <property type="evidence" value="ECO:0007669"/>
    <property type="project" value="InterPro"/>
</dbReference>
<keyword evidence="3 6" id="KW-0808">Transferase</keyword>
<dbReference type="RefSeq" id="WP_028752125.1">
    <property type="nucleotide sequence ID" value="NZ_JACIIG010000006.1"/>
</dbReference>
<evidence type="ECO:0000313" key="9">
    <source>
        <dbReference type="EMBL" id="MBB4568864.1"/>
    </source>
</evidence>
<dbReference type="Gene3D" id="2.60.40.1180">
    <property type="entry name" value="Golgi alpha-mannosidase II"/>
    <property type="match status" value="1"/>
</dbReference>
<evidence type="ECO:0000256" key="6">
    <source>
        <dbReference type="HAMAP-Rule" id="MF_02124"/>
    </source>
</evidence>
<dbReference type="GO" id="GO:0030979">
    <property type="term" value="P:alpha-glucan biosynthetic process"/>
    <property type="evidence" value="ECO:0007669"/>
    <property type="project" value="UniProtKB-UniRule"/>
</dbReference>
<feature type="region of interest" description="Disordered" evidence="7">
    <location>
        <begin position="670"/>
        <end position="697"/>
    </location>
</feature>
<dbReference type="Pfam" id="PF11896">
    <property type="entry name" value="GlgE_dom_N_S"/>
    <property type="match status" value="1"/>
</dbReference>
<evidence type="ECO:0000256" key="4">
    <source>
        <dbReference type="ARBA" id="ARBA00023277"/>
    </source>
</evidence>
<dbReference type="InterPro" id="IPR006047">
    <property type="entry name" value="GH13_cat_dom"/>
</dbReference>
<dbReference type="HAMAP" id="MF_02124">
    <property type="entry name" value="GlgE"/>
    <property type="match status" value="1"/>
</dbReference>
<dbReference type="InterPro" id="IPR049171">
    <property type="entry name" value="GLGE_C"/>
</dbReference>
<dbReference type="Gene3D" id="3.20.20.80">
    <property type="entry name" value="Glycosidases"/>
    <property type="match status" value="2"/>
</dbReference>
<name>A0A7W6ZUG9_9HYPH</name>
<feature type="compositionally biased region" description="Polar residues" evidence="7">
    <location>
        <begin position="670"/>
        <end position="680"/>
    </location>
</feature>
<feature type="domain" description="Glycosyl hydrolase family 13 catalytic" evidence="8">
    <location>
        <begin position="625"/>
        <end position="955"/>
    </location>
</feature>
<dbReference type="SUPFAM" id="SSF51445">
    <property type="entry name" value="(Trans)glycosidases"/>
    <property type="match status" value="2"/>
</dbReference>
<evidence type="ECO:0000256" key="5">
    <source>
        <dbReference type="ARBA" id="ARBA00048735"/>
    </source>
</evidence>
<dbReference type="InterPro" id="IPR026585">
    <property type="entry name" value="GlgE"/>
</dbReference>
<dbReference type="AlphaFoldDB" id="A0A7W6ZUG9"/>
<reference evidence="9 10" key="1">
    <citation type="submission" date="2020-08" db="EMBL/GenBank/DDBJ databases">
        <title>Genomic Encyclopedia of Type Strains, Phase IV (KMG-V): Genome sequencing to study the core and pangenomes of soil and plant-associated prokaryotes.</title>
        <authorList>
            <person name="Whitman W."/>
        </authorList>
    </citation>
    <scope>NUCLEOTIDE SEQUENCE [LARGE SCALE GENOMIC DNA]</scope>
    <source>
        <strain evidence="9 10">SEMIA 492</strain>
    </source>
</reference>
<proteinExistence type="inferred from homology"/>
<evidence type="ECO:0000313" key="10">
    <source>
        <dbReference type="Proteomes" id="UP000543836"/>
    </source>
</evidence>
<dbReference type="GO" id="GO:0016758">
    <property type="term" value="F:hexosyltransferase activity"/>
    <property type="evidence" value="ECO:0007669"/>
    <property type="project" value="UniProtKB-UniRule"/>
</dbReference>
<organism evidence="9 10">
    <name type="scientific">Rhizobium leucaenae</name>
    <dbReference type="NCBI Taxonomy" id="29450"/>
    <lineage>
        <taxon>Bacteria</taxon>
        <taxon>Pseudomonadati</taxon>
        <taxon>Pseudomonadota</taxon>
        <taxon>Alphaproteobacteria</taxon>
        <taxon>Hyphomicrobiales</taxon>
        <taxon>Rhizobiaceae</taxon>
        <taxon>Rhizobium/Agrobacterium group</taxon>
        <taxon>Rhizobium</taxon>
    </lineage>
</organism>
<dbReference type="PANTHER" id="PTHR47786">
    <property type="entry name" value="ALPHA-1,4-GLUCAN:MALTOSE-1-PHOSPHATE MALTOSYLTRANSFERASE"/>
    <property type="match status" value="1"/>
</dbReference>
<comment type="catalytic activity">
    <reaction evidence="5 6">
        <text>alpha-maltose 1-phosphate + [(1-&gt;4)-alpha-D-glucosyl](n) = [(1-&gt;4)-alpha-D-glucosyl](n+2) + phosphate</text>
        <dbReference type="Rhea" id="RHEA:42692"/>
        <dbReference type="Rhea" id="RHEA-COMP:9584"/>
        <dbReference type="Rhea" id="RHEA-COMP:10183"/>
        <dbReference type="ChEBI" id="CHEBI:15444"/>
        <dbReference type="ChEBI" id="CHEBI:43474"/>
        <dbReference type="ChEBI" id="CHEBI:63576"/>
        <dbReference type="EC" id="2.4.99.16"/>
    </reaction>
</comment>
<evidence type="ECO:0000256" key="7">
    <source>
        <dbReference type="SAM" id="MobiDB-lite"/>
    </source>
</evidence>
<dbReference type="InterPro" id="IPR017853">
    <property type="entry name" value="GH"/>
</dbReference>
<keyword evidence="4 6" id="KW-0119">Carbohydrate metabolism</keyword>
<dbReference type="EMBL" id="JACIIG010000006">
    <property type="protein sequence ID" value="MBB4568864.1"/>
    <property type="molecule type" value="Genomic_DNA"/>
</dbReference>
<feature type="active site" description="Nucleophile" evidence="6">
    <location>
        <position position="805"/>
    </location>
</feature>
<comment type="similarity">
    <text evidence="6">Belongs to the glycosyl hydrolase 13 family. GlgE subfamily.</text>
</comment>
<accession>A0A7W6ZUG9</accession>
<dbReference type="InterPro" id="IPR021828">
    <property type="entry name" value="GlgE_dom_N/S"/>
</dbReference>
<feature type="binding site" evidence="6">
    <location>
        <position position="733"/>
    </location>
    <ligand>
        <name>alpha-maltose 1-phosphate</name>
        <dbReference type="ChEBI" id="CHEBI:63576"/>
    </ligand>
</feature>
<sequence length="1076" mass="121252">MTSTANEGLPSTPPQIYYVNPLLLRGIDAWRELFDHAKDIGFDTVLTAPLFDRGGNSVFAAQDFENLDPELSLGTSLVDGLGALAVAARERGVALMMDLVLDRKARDPSRDLRPIDPRLSPLDASSSLITLTAEDRQSQLLAEWTKRLQTLSGLGISGYRCLGTDRIPPELWRSLITAIREQAPNVQFMAWTPGTAFEARAALAGLGFDGCFSSMAWWDFDERWFIEEHRVQQPLGWQIAFPEPPFAKRMAHGTESREIRERRSIRALRLATSLGGGLMIPMGFEYGAALPLDPTHGDGSGLRGLRYDLAFDISSEIRAANMELGTNGAKFHSSLSLIRSASSPVSALLHSNEEDLRDADRVQIILLNRDLRRSAPAPLTALREAASRFLPFKKGVDAALRLRAGEIIAFEATASTPITVAPTLDITKAIASPRLAIENIMPRVDDGRFPVKRIVGDVVSVEADIFADGHDPIAAALLWRSADATAWNEVAMRLVENDRWRAEFPLERVGRYEFAVEAWKSLFAVFRYELSKKNEARLDLKLEIQEGMNLVRAALAEARDTLRTELQALFEKLESSSQADRTAILLNLHTSELMARADKRPFRVRSEASIVDAERKAAAYASWYQIFPRSQSGDPGRHGTFDDVVARLPAIRDMGFDVLYFPPIHPIGSTNRKGRNNSLQAGPGDPGSPYAIGSPAGGHDAIHPELGTFDDFRRLIKAAEEHGLEIALDLAIQTSPDHPWLKEHPGWFDWRPDGTIRYAENPPKKYEDIVNVDFYTRDSLPGLWLELRRVVQVWVDQGVKLFRVDNPHTKPFPFWEWLIDDIRARHPDVVFLSEAFTKPKVMYRLAKLGFSQSYTYFTWRNAKWELEHYMRELTQTEVKDFFRPHFFVNTHDINPDFLQNAPRPAFLIRAALAATLSGLWGVYNGFELCEGRPDAKRKEYADSEKYEIRAWDHDRPGNIIAEIRMLNRIRNENSALHSHLGLTLLYAANDNILFFEKASPARDNVLLVAITLDPHHPQESEVEIPLWLWSLGDDGTLDAEDLIGGGRFSWTGKRQRVWLDPHSLPFAIWRVRSREA</sequence>
<feature type="binding site" evidence="6">
    <location>
        <position position="806"/>
    </location>
    <ligand>
        <name>alpha-maltose 1-phosphate</name>
        <dbReference type="ChEBI" id="CHEBI:63576"/>
    </ligand>
</feature>
<dbReference type="InterPro" id="IPR013783">
    <property type="entry name" value="Ig-like_fold"/>
</dbReference>
<feature type="binding site" evidence="6">
    <location>
        <position position="768"/>
    </location>
    <ligand>
        <name>alpha-maltose 1-phosphate</name>
        <dbReference type="ChEBI" id="CHEBI:63576"/>
    </ligand>
</feature>
<comment type="caution">
    <text evidence="9">The sequence shown here is derived from an EMBL/GenBank/DDBJ whole genome shotgun (WGS) entry which is preliminary data.</text>
</comment>
<evidence type="ECO:0000259" key="8">
    <source>
        <dbReference type="SMART" id="SM00642"/>
    </source>
</evidence>
<dbReference type="Pfam" id="PF00128">
    <property type="entry name" value="Alpha-amylase"/>
    <property type="match status" value="1"/>
</dbReference>
<dbReference type="CDD" id="cd11344">
    <property type="entry name" value="AmyAc_GlgE_like"/>
    <property type="match status" value="1"/>
</dbReference>
<dbReference type="Gene3D" id="1.20.58.80">
    <property type="entry name" value="Phosphotransferase system, lactose/cellobiose-type IIA subunit"/>
    <property type="match status" value="1"/>
</dbReference>
<dbReference type="OrthoDB" id="9805159at2"/>
<dbReference type="InterPro" id="IPR013780">
    <property type="entry name" value="Glyco_hydro_b"/>
</dbReference>
<gene>
    <name evidence="6" type="primary">glgE</name>
    <name evidence="9" type="ORF">GGE60_002983</name>
</gene>
<feature type="binding site" evidence="6">
    <location>
        <begin position="945"/>
        <end position="946"/>
    </location>
    <ligand>
        <name>alpha-maltose 1-phosphate</name>
        <dbReference type="ChEBI" id="CHEBI:63576"/>
    </ligand>
</feature>
<feature type="binding site" evidence="6">
    <location>
        <position position="673"/>
    </location>
    <ligand>
        <name>alpha-maltose 1-phosphate</name>
        <dbReference type="ChEBI" id="CHEBI:63576"/>
    </ligand>
</feature>
<dbReference type="Proteomes" id="UP000543836">
    <property type="component" value="Unassembled WGS sequence"/>
</dbReference>
<keyword evidence="10" id="KW-1185">Reference proteome</keyword>
<dbReference type="Pfam" id="PF21702">
    <property type="entry name" value="GLGE_C"/>
    <property type="match status" value="1"/>
</dbReference>
<comment type="function">
    <text evidence="6">Maltosyltransferase that uses maltose 1-phosphate (M1P) as the sugar donor to elongate linear or branched alpha-(1-&gt;4)-glucans. Is involved in a branched alpha-glucan biosynthetic pathway from trehalose, together with TreS, Mak and GlgB.</text>
</comment>
<evidence type="ECO:0000256" key="3">
    <source>
        <dbReference type="ARBA" id="ARBA00022679"/>
    </source>
</evidence>
<dbReference type="Gene3D" id="2.60.40.10">
    <property type="entry name" value="Immunoglobulins"/>
    <property type="match status" value="1"/>
</dbReference>
<comment type="subunit">
    <text evidence="1 6">Homodimer.</text>
</comment>
<protein>
    <recommendedName>
        <fullName evidence="6">Alpha-1,4-glucan:maltose-1-phosphate maltosyltransferase</fullName>
        <shortName evidence="6">GMPMT</shortName>
        <ecNumber evidence="6">2.4.99.16</ecNumber>
    </recommendedName>
    <alternativeName>
        <fullName evidence="6">(1-&gt;4)-alpha-D-glucan:maltose-1-phosphate alpha-D-maltosyltransferase</fullName>
    </alternativeName>
</protein>
<feature type="active site" description="Proton donor" evidence="6">
    <location>
        <position position="834"/>
    </location>
</feature>
<evidence type="ECO:0000256" key="2">
    <source>
        <dbReference type="ARBA" id="ARBA00022676"/>
    </source>
</evidence>
<dbReference type="PANTHER" id="PTHR47786:SF2">
    <property type="entry name" value="GLYCOSYL HYDROLASE FAMILY 13 CATALYTIC DOMAIN-CONTAINING PROTEIN"/>
    <property type="match status" value="1"/>
</dbReference>